<keyword evidence="2" id="KW-1185">Reference proteome</keyword>
<gene>
    <name evidence="1" type="ORF">V1477_020352</name>
</gene>
<evidence type="ECO:0000313" key="1">
    <source>
        <dbReference type="EMBL" id="KAL2721532.1"/>
    </source>
</evidence>
<name>A0ABD2ALN9_VESMC</name>
<accession>A0ABD2ALN9</accession>
<reference evidence="1 2" key="1">
    <citation type="journal article" date="2024" name="Ann. Entomol. Soc. Am.">
        <title>Genomic analyses of the southern and eastern yellowjacket wasps (Hymenoptera: Vespidae) reveal evolutionary signatures of social life.</title>
        <authorList>
            <person name="Catto M.A."/>
            <person name="Caine P.B."/>
            <person name="Orr S.E."/>
            <person name="Hunt B.G."/>
            <person name="Goodisman M.A.D."/>
        </authorList>
    </citation>
    <scope>NUCLEOTIDE SEQUENCE [LARGE SCALE GENOMIC DNA]</scope>
    <source>
        <strain evidence="1">232</strain>
        <tissue evidence="1">Head and thorax</tissue>
    </source>
</reference>
<evidence type="ECO:0000313" key="2">
    <source>
        <dbReference type="Proteomes" id="UP001607303"/>
    </source>
</evidence>
<organism evidence="1 2">
    <name type="scientific">Vespula maculifrons</name>
    <name type="common">Eastern yellow jacket</name>
    <name type="synonym">Wasp</name>
    <dbReference type="NCBI Taxonomy" id="7453"/>
    <lineage>
        <taxon>Eukaryota</taxon>
        <taxon>Metazoa</taxon>
        <taxon>Ecdysozoa</taxon>
        <taxon>Arthropoda</taxon>
        <taxon>Hexapoda</taxon>
        <taxon>Insecta</taxon>
        <taxon>Pterygota</taxon>
        <taxon>Neoptera</taxon>
        <taxon>Endopterygota</taxon>
        <taxon>Hymenoptera</taxon>
        <taxon>Apocrita</taxon>
        <taxon>Aculeata</taxon>
        <taxon>Vespoidea</taxon>
        <taxon>Vespidae</taxon>
        <taxon>Vespinae</taxon>
        <taxon>Vespula</taxon>
    </lineage>
</organism>
<sequence>MRRLFRSKLTNLLSVDERDHIVKFGNMCVYNGLDGVNLGSCKYHCKSEFDVLRIGAETSGIYVENVSESMSDLPHFDFFFYSCFASFITNFLKQLSETNNKSTLAPLHSCKYYRKYNYYFNTLLTGIQQ</sequence>
<dbReference type="Proteomes" id="UP001607303">
    <property type="component" value="Unassembled WGS sequence"/>
</dbReference>
<protein>
    <submittedName>
        <fullName evidence="1">Uncharacterized protein</fullName>
    </submittedName>
</protein>
<comment type="caution">
    <text evidence="1">The sequence shown here is derived from an EMBL/GenBank/DDBJ whole genome shotgun (WGS) entry which is preliminary data.</text>
</comment>
<proteinExistence type="predicted"/>
<dbReference type="EMBL" id="JAYRBN010000116">
    <property type="protein sequence ID" value="KAL2721532.1"/>
    <property type="molecule type" value="Genomic_DNA"/>
</dbReference>
<dbReference type="AlphaFoldDB" id="A0ABD2ALN9"/>